<dbReference type="EMBL" id="CAJNOJ010000004">
    <property type="protein sequence ID" value="CAF0742934.1"/>
    <property type="molecule type" value="Genomic_DNA"/>
</dbReference>
<evidence type="ECO:0008006" key="5">
    <source>
        <dbReference type="Google" id="ProtNLM"/>
    </source>
</evidence>
<proteinExistence type="predicted"/>
<reference evidence="1" key="1">
    <citation type="submission" date="2021-02" db="EMBL/GenBank/DDBJ databases">
        <authorList>
            <person name="Nowell W R."/>
        </authorList>
    </citation>
    <scope>NUCLEOTIDE SEQUENCE</scope>
</reference>
<evidence type="ECO:0000313" key="2">
    <source>
        <dbReference type="EMBL" id="CAF0744712.1"/>
    </source>
</evidence>
<evidence type="ECO:0000313" key="4">
    <source>
        <dbReference type="Proteomes" id="UP000663852"/>
    </source>
</evidence>
<name>A0A813NZ77_ADIRI</name>
<keyword evidence="3" id="KW-1185">Reference proteome</keyword>
<evidence type="ECO:0000313" key="3">
    <source>
        <dbReference type="Proteomes" id="UP000663828"/>
    </source>
</evidence>
<comment type="caution">
    <text evidence="1">The sequence shown here is derived from an EMBL/GenBank/DDBJ whole genome shotgun (WGS) entry which is preliminary data.</text>
</comment>
<dbReference type="Proteomes" id="UP000663852">
    <property type="component" value="Unassembled WGS sequence"/>
</dbReference>
<dbReference type="OrthoDB" id="10052090at2759"/>
<protein>
    <recommendedName>
        <fullName evidence="5">F-box domain-containing protein</fullName>
    </recommendedName>
</protein>
<organism evidence="1 4">
    <name type="scientific">Adineta ricciae</name>
    <name type="common">Rotifer</name>
    <dbReference type="NCBI Taxonomy" id="249248"/>
    <lineage>
        <taxon>Eukaryota</taxon>
        <taxon>Metazoa</taxon>
        <taxon>Spiralia</taxon>
        <taxon>Gnathifera</taxon>
        <taxon>Rotifera</taxon>
        <taxon>Eurotatoria</taxon>
        <taxon>Bdelloidea</taxon>
        <taxon>Adinetida</taxon>
        <taxon>Adinetidae</taxon>
        <taxon>Adineta</taxon>
    </lineage>
</organism>
<dbReference type="InterPro" id="IPR032675">
    <property type="entry name" value="LRR_dom_sf"/>
</dbReference>
<gene>
    <name evidence="1" type="ORF">EDS130_LOCUS1846</name>
    <name evidence="2" type="ORF">XAT740_LOCUS99</name>
</gene>
<dbReference type="Proteomes" id="UP000663828">
    <property type="component" value="Unassembled WGS sequence"/>
</dbReference>
<evidence type="ECO:0000313" key="1">
    <source>
        <dbReference type="EMBL" id="CAF0742934.1"/>
    </source>
</evidence>
<accession>A0A813NZ77</accession>
<dbReference type="AlphaFoldDB" id="A0A813NZ77"/>
<sequence>MTRLEQFPNELFFYLFKYFYADELVRSFGNLNNRFNQLVQFFPHLSLSISKINQKQLQDLSIIFPHLYSLSINDRTTIQLQSFNNLSRLILNNPTDKTLIQVQILPFDNLKHISLEVLRSSEAISSLHEKIFTNGFPKLTSFHHIGESVLRNINQWTQTITLHYLKLHYLDLSSIKLLLIICPNLYYLHTGITLPSEPSRQEVRPHANLKHLVLKTNRNTWKNNGQVPVFKDLFSCVPNLEQLTLHRSDNISIINRNFINYDWLSTIIPLYFPFLRRFYCYFHIFHVGQANIVIGPRMNNIFNQIVQQFDHVYRNLFKARLIVD</sequence>
<dbReference type="EMBL" id="CAJNOR010000002">
    <property type="protein sequence ID" value="CAF0744712.1"/>
    <property type="molecule type" value="Genomic_DNA"/>
</dbReference>
<dbReference type="Gene3D" id="3.80.10.10">
    <property type="entry name" value="Ribonuclease Inhibitor"/>
    <property type="match status" value="1"/>
</dbReference>